<evidence type="ECO:0000313" key="2">
    <source>
        <dbReference type="Proteomes" id="UP000631114"/>
    </source>
</evidence>
<evidence type="ECO:0000313" key="1">
    <source>
        <dbReference type="EMBL" id="KAF9589631.1"/>
    </source>
</evidence>
<dbReference type="GO" id="GO:0001650">
    <property type="term" value="C:fibrillar center"/>
    <property type="evidence" value="ECO:0007669"/>
    <property type="project" value="TreeGrafter"/>
</dbReference>
<sequence>MQLGRCHGTLSVYYAKVSKLKIDLKQAQCNDIDNRYFNQADSAQGEIQLRWQTKTRTDTTMHLIMLMRTGDAELEMCGRCSAGQKFNLFCYGPPLSALDRTVASYVSNFCKSLYAWELPSEISISGQQCKCGGCVLGQLDDPDAPNLPSFYLKTSCLSESDNLSKKRKRGDVLVGPVLPFPYVLTLREVGKNLRKDNEFSAEAEVALQCNVVMKVVSEKEELKPLLVHKPCILPEKNITRVEPGKTCL</sequence>
<dbReference type="PANTHER" id="PTHR15319:SF1">
    <property type="entry name" value="TATA BOX-BINDING PROTEIN-ASSOCIATED FACTOR RNA POLYMERASE I SUBUNIT C"/>
    <property type="match status" value="1"/>
</dbReference>
<reference evidence="1 2" key="1">
    <citation type="submission" date="2020-10" db="EMBL/GenBank/DDBJ databases">
        <title>The Coptis chinensis genome and diversification of protoberbering-type alkaloids.</title>
        <authorList>
            <person name="Wang B."/>
            <person name="Shu S."/>
            <person name="Song C."/>
            <person name="Liu Y."/>
        </authorList>
    </citation>
    <scope>NUCLEOTIDE SEQUENCE [LARGE SCALE GENOMIC DNA]</scope>
    <source>
        <strain evidence="1">HL-2020</strain>
        <tissue evidence="1">Leaf</tissue>
    </source>
</reference>
<dbReference type="OrthoDB" id="2382881at2759"/>
<keyword evidence="2" id="KW-1185">Reference proteome</keyword>
<accession>A0A835LJI4</accession>
<protein>
    <submittedName>
        <fullName evidence="1">Uncharacterized protein</fullName>
    </submittedName>
</protein>
<organism evidence="1 2">
    <name type="scientific">Coptis chinensis</name>
    <dbReference type="NCBI Taxonomy" id="261450"/>
    <lineage>
        <taxon>Eukaryota</taxon>
        <taxon>Viridiplantae</taxon>
        <taxon>Streptophyta</taxon>
        <taxon>Embryophyta</taxon>
        <taxon>Tracheophyta</taxon>
        <taxon>Spermatophyta</taxon>
        <taxon>Magnoliopsida</taxon>
        <taxon>Ranunculales</taxon>
        <taxon>Ranunculaceae</taxon>
        <taxon>Coptidoideae</taxon>
        <taxon>Coptis</taxon>
    </lineage>
</organism>
<gene>
    <name evidence="1" type="ORF">IFM89_026633</name>
</gene>
<proteinExistence type="predicted"/>
<dbReference type="Proteomes" id="UP000631114">
    <property type="component" value="Unassembled WGS sequence"/>
</dbReference>
<dbReference type="InterPro" id="IPR038801">
    <property type="entry name" value="TAF1C"/>
</dbReference>
<dbReference type="PANTHER" id="PTHR15319">
    <property type="entry name" value="TATA BOX-BINDING PROTEIN ASSOCIATED FACTOR RNA POLYMERASE I SUBUNIT C"/>
    <property type="match status" value="1"/>
</dbReference>
<dbReference type="EMBL" id="JADFTS010000009">
    <property type="protein sequence ID" value="KAF9589631.1"/>
    <property type="molecule type" value="Genomic_DNA"/>
</dbReference>
<dbReference type="AlphaFoldDB" id="A0A835LJI4"/>
<dbReference type="GO" id="GO:0001164">
    <property type="term" value="F:RNA polymerase I core promoter sequence-specific DNA binding"/>
    <property type="evidence" value="ECO:0007669"/>
    <property type="project" value="TreeGrafter"/>
</dbReference>
<name>A0A835LJI4_9MAGN</name>
<comment type="caution">
    <text evidence="1">The sequence shown here is derived from an EMBL/GenBank/DDBJ whole genome shotgun (WGS) entry which is preliminary data.</text>
</comment>